<sequence>MHLVKCSHFIVPELGPATRFSYSSRKAVNEYKEGKELGIETVPVLVALLHTCFLLRLKRVPPKTLIFCHFLTRFYQSTNYGNACNREVIGELKEAGAKWVQLDEPSLVLDLEASQLEAFKKAYSFLGADLGGLKLLLETYFADIPAAAYKTILGLEHVSAIGADLGSNQELVVMVISIAFVFSLVNYVMDRWSMPVDLTLNRISTSADCLCMLLDGAGFFAANASAHASRRSSPRVHNRAVQEASAALKTSDHCRANPVGTRLEEQRKHLNLPILPTTTIGSFPQTAELRSICREVKSKKITEQDYEKAIKAEIDSVVKLQEELDIDVLVHGEPEMCKLKTPYADVYFLCLLQRNDMVEYFGEQLEGFCFSANGWVQSYGS</sequence>
<keyword evidence="11" id="KW-0486">Methionine biosynthesis</keyword>
<keyword evidence="6" id="KW-0489">Methyltransferase</keyword>
<evidence type="ECO:0000256" key="6">
    <source>
        <dbReference type="ARBA" id="ARBA00022603"/>
    </source>
</evidence>
<comment type="catalytic activity">
    <reaction evidence="12">
        <text>5-methyltetrahydropteroyltri-L-glutamate + L-homocysteine = tetrahydropteroyltri-L-glutamate + L-methionine</text>
        <dbReference type="Rhea" id="RHEA:21196"/>
        <dbReference type="ChEBI" id="CHEBI:57844"/>
        <dbReference type="ChEBI" id="CHEBI:58140"/>
        <dbReference type="ChEBI" id="CHEBI:58199"/>
        <dbReference type="ChEBI" id="CHEBI:58207"/>
        <dbReference type="EC" id="2.1.1.14"/>
    </reaction>
</comment>
<evidence type="ECO:0000259" key="14">
    <source>
        <dbReference type="Pfam" id="PF08267"/>
    </source>
</evidence>
<evidence type="ECO:0000256" key="8">
    <source>
        <dbReference type="ARBA" id="ARBA00022679"/>
    </source>
</evidence>
<comment type="pathway">
    <text evidence="3">Amino-acid biosynthesis; L-methionine biosynthesis via de novo pathway; L-methionine from L-homocysteine (MetE route): step 1/1.</text>
</comment>
<dbReference type="InterPro" id="IPR013215">
    <property type="entry name" value="Cbl-indep_Met_Synth_N"/>
</dbReference>
<keyword evidence="8" id="KW-0808">Transferase</keyword>
<dbReference type="PANTHER" id="PTHR30519">
    <property type="entry name" value="5-METHYLTETRAHYDROPTEROYLTRIGLUTAMATE--HOMOCYSTEINE METHYLTRANSFERASE"/>
    <property type="match status" value="1"/>
</dbReference>
<evidence type="ECO:0000256" key="2">
    <source>
        <dbReference type="ARBA" id="ARBA00002777"/>
    </source>
</evidence>
<evidence type="ECO:0000256" key="12">
    <source>
        <dbReference type="ARBA" id="ARBA00048690"/>
    </source>
</evidence>
<dbReference type="InterPro" id="IPR038071">
    <property type="entry name" value="UROD/MetE-like_sf"/>
</dbReference>
<feature type="domain" description="Cobalamin-independent methionine synthase MetE N-terminal" evidence="14">
    <location>
        <begin position="8"/>
        <end position="172"/>
    </location>
</feature>
<evidence type="ECO:0000256" key="1">
    <source>
        <dbReference type="ARBA" id="ARBA00001947"/>
    </source>
</evidence>
<evidence type="ECO:0000313" key="15">
    <source>
        <dbReference type="EMBL" id="CAK9271633.1"/>
    </source>
</evidence>
<comment type="similarity">
    <text evidence="4">Belongs to the vitamin-B12 independent methionine synthase family.</text>
</comment>
<keyword evidence="7" id="KW-0028">Amino-acid biosynthesis</keyword>
<name>A0ABP0X184_9BRYO</name>
<evidence type="ECO:0000256" key="7">
    <source>
        <dbReference type="ARBA" id="ARBA00022605"/>
    </source>
</evidence>
<comment type="cofactor">
    <cofactor evidence="1">
        <name>Zn(2+)</name>
        <dbReference type="ChEBI" id="CHEBI:29105"/>
    </cofactor>
</comment>
<dbReference type="SUPFAM" id="SSF51726">
    <property type="entry name" value="UROD/MetE-like"/>
    <property type="match status" value="2"/>
</dbReference>
<evidence type="ECO:0000256" key="3">
    <source>
        <dbReference type="ARBA" id="ARBA00004681"/>
    </source>
</evidence>
<evidence type="ECO:0000256" key="10">
    <source>
        <dbReference type="ARBA" id="ARBA00022833"/>
    </source>
</evidence>
<keyword evidence="10" id="KW-0862">Zinc</keyword>
<organism evidence="15 16">
    <name type="scientific">Sphagnum jensenii</name>
    <dbReference type="NCBI Taxonomy" id="128206"/>
    <lineage>
        <taxon>Eukaryota</taxon>
        <taxon>Viridiplantae</taxon>
        <taxon>Streptophyta</taxon>
        <taxon>Embryophyta</taxon>
        <taxon>Bryophyta</taxon>
        <taxon>Sphagnophytina</taxon>
        <taxon>Sphagnopsida</taxon>
        <taxon>Sphagnales</taxon>
        <taxon>Sphagnaceae</taxon>
        <taxon>Sphagnum</taxon>
    </lineage>
</organism>
<dbReference type="Gene3D" id="3.20.20.210">
    <property type="match status" value="2"/>
</dbReference>
<keyword evidence="9" id="KW-0479">Metal-binding</keyword>
<dbReference type="EC" id="2.1.1.14" evidence="5"/>
<dbReference type="Pfam" id="PF01717">
    <property type="entry name" value="Meth_synt_2"/>
    <property type="match status" value="1"/>
</dbReference>
<evidence type="ECO:0000256" key="4">
    <source>
        <dbReference type="ARBA" id="ARBA00009553"/>
    </source>
</evidence>
<evidence type="ECO:0000256" key="9">
    <source>
        <dbReference type="ARBA" id="ARBA00022723"/>
    </source>
</evidence>
<comment type="function">
    <text evidence="2">Catalyzes the transfer of a methyl group from 5-methyltetrahydrofolate to homocysteine resulting in methionine formation.</text>
</comment>
<evidence type="ECO:0000259" key="13">
    <source>
        <dbReference type="Pfam" id="PF01717"/>
    </source>
</evidence>
<accession>A0ABP0X184</accession>
<dbReference type="Proteomes" id="UP001497444">
    <property type="component" value="Chromosome 4"/>
</dbReference>
<protein>
    <recommendedName>
        <fullName evidence="5">5-methyltetrahydropteroyltriglutamate--homocysteine S-methyltransferase</fullName>
        <ecNumber evidence="5">2.1.1.14</ecNumber>
    </recommendedName>
</protein>
<feature type="domain" description="Cobalamin-independent methionine synthase MetE C-terminal/archaeal" evidence="13">
    <location>
        <begin position="275"/>
        <end position="381"/>
    </location>
</feature>
<proteinExistence type="inferred from homology"/>
<keyword evidence="16" id="KW-1185">Reference proteome</keyword>
<evidence type="ECO:0000256" key="11">
    <source>
        <dbReference type="ARBA" id="ARBA00023167"/>
    </source>
</evidence>
<dbReference type="Pfam" id="PF08267">
    <property type="entry name" value="Meth_synt_1"/>
    <property type="match status" value="1"/>
</dbReference>
<dbReference type="InterPro" id="IPR002629">
    <property type="entry name" value="Met_Synth_C/arc"/>
</dbReference>
<dbReference type="EMBL" id="OZ020099">
    <property type="protein sequence ID" value="CAK9271633.1"/>
    <property type="molecule type" value="Genomic_DNA"/>
</dbReference>
<gene>
    <name evidence="15" type="ORF">CSSPJE1EN1_LOCUS17111</name>
</gene>
<reference evidence="15" key="1">
    <citation type="submission" date="2024-02" db="EMBL/GenBank/DDBJ databases">
        <authorList>
            <consortium name="ELIXIR-Norway"/>
            <consortium name="Elixir Norway"/>
        </authorList>
    </citation>
    <scope>NUCLEOTIDE SEQUENCE</scope>
</reference>
<evidence type="ECO:0000313" key="16">
    <source>
        <dbReference type="Proteomes" id="UP001497444"/>
    </source>
</evidence>
<evidence type="ECO:0000256" key="5">
    <source>
        <dbReference type="ARBA" id="ARBA00012034"/>
    </source>
</evidence>